<accession>A0A0E0C653</accession>
<keyword evidence="2" id="KW-1185">Reference proteome</keyword>
<protein>
    <submittedName>
        <fullName evidence="1">Uncharacterized protein</fullName>
    </submittedName>
</protein>
<reference evidence="1" key="2">
    <citation type="submission" date="2018-05" db="EMBL/GenBank/DDBJ databases">
        <title>OmerRS3 (Oryza meridionalis Reference Sequence Version 3).</title>
        <authorList>
            <person name="Zhang J."/>
            <person name="Kudrna D."/>
            <person name="Lee S."/>
            <person name="Talag J."/>
            <person name="Welchert J."/>
            <person name="Wing R.A."/>
        </authorList>
    </citation>
    <scope>NUCLEOTIDE SEQUENCE [LARGE SCALE GENOMIC DNA]</scope>
    <source>
        <strain evidence="1">cv. OR44</strain>
    </source>
</reference>
<name>A0A0E0C653_9ORYZ</name>
<sequence>MAVIKILQTPVTPTARDVPPLHVVCSCCSRPTWQFCWGHPGMGSSEDWPREHGVFRKGLHSLEAAKIIEQTNKSIFSLIPDLLLPHGLDLPHLEQEIKRGYYFKPKPNGKSITKPPIIQRTLHLV</sequence>
<reference evidence="1" key="1">
    <citation type="submission" date="2015-04" db="UniProtKB">
        <authorList>
            <consortium name="EnsemblPlants"/>
        </authorList>
    </citation>
    <scope>IDENTIFICATION</scope>
</reference>
<proteinExistence type="predicted"/>
<evidence type="ECO:0000313" key="1">
    <source>
        <dbReference type="EnsemblPlants" id="OMERI01G24360.1"/>
    </source>
</evidence>
<dbReference type="HOGENOM" id="CLU_162964_0_0_1"/>
<dbReference type="Gramene" id="OMERI01G24360.1">
    <property type="protein sequence ID" value="OMERI01G24360.1"/>
    <property type="gene ID" value="OMERI01G24360"/>
</dbReference>
<organism evidence="1">
    <name type="scientific">Oryza meridionalis</name>
    <dbReference type="NCBI Taxonomy" id="40149"/>
    <lineage>
        <taxon>Eukaryota</taxon>
        <taxon>Viridiplantae</taxon>
        <taxon>Streptophyta</taxon>
        <taxon>Embryophyta</taxon>
        <taxon>Tracheophyta</taxon>
        <taxon>Spermatophyta</taxon>
        <taxon>Magnoliopsida</taxon>
        <taxon>Liliopsida</taxon>
        <taxon>Poales</taxon>
        <taxon>Poaceae</taxon>
        <taxon>BOP clade</taxon>
        <taxon>Oryzoideae</taxon>
        <taxon>Oryzeae</taxon>
        <taxon>Oryzinae</taxon>
        <taxon>Oryza</taxon>
    </lineage>
</organism>
<dbReference type="AlphaFoldDB" id="A0A0E0C653"/>
<dbReference type="EnsemblPlants" id="OMERI01G24360.1">
    <property type="protein sequence ID" value="OMERI01G24360.1"/>
    <property type="gene ID" value="OMERI01G24360"/>
</dbReference>
<dbReference type="Proteomes" id="UP000008021">
    <property type="component" value="Chromosome 1"/>
</dbReference>
<evidence type="ECO:0000313" key="2">
    <source>
        <dbReference type="Proteomes" id="UP000008021"/>
    </source>
</evidence>